<feature type="signal peptide" evidence="1">
    <location>
        <begin position="1"/>
        <end position="21"/>
    </location>
</feature>
<gene>
    <name evidence="2" type="ORF">Lmac_0124</name>
</gene>
<reference evidence="2 3" key="1">
    <citation type="submission" date="2015-11" db="EMBL/GenBank/DDBJ databases">
        <title>Genomic analysis of 38 Legionella species identifies large and diverse effector repertoires.</title>
        <authorList>
            <person name="Burstein D."/>
            <person name="Amaro F."/>
            <person name="Zusman T."/>
            <person name="Lifshitz Z."/>
            <person name="Cohen O."/>
            <person name="Gilbert J.A."/>
            <person name="Pupko T."/>
            <person name="Shuman H.A."/>
            <person name="Segal G."/>
        </authorList>
    </citation>
    <scope>NUCLEOTIDE SEQUENCE [LARGE SCALE GENOMIC DNA]</scope>
    <source>
        <strain evidence="2 3">PX-1-G2-E2</strain>
    </source>
</reference>
<keyword evidence="1" id="KW-0732">Signal</keyword>
<evidence type="ECO:0000256" key="1">
    <source>
        <dbReference type="SAM" id="SignalP"/>
    </source>
</evidence>
<organism evidence="2 3">
    <name type="scientific">Legionella maceachernii</name>
    <dbReference type="NCBI Taxonomy" id="466"/>
    <lineage>
        <taxon>Bacteria</taxon>
        <taxon>Pseudomonadati</taxon>
        <taxon>Pseudomonadota</taxon>
        <taxon>Gammaproteobacteria</taxon>
        <taxon>Legionellales</taxon>
        <taxon>Legionellaceae</taxon>
        <taxon>Legionella</taxon>
    </lineage>
</organism>
<sequence>MKIKQTAMASILGFLGLTSFAGTKDWNGTFTIKNNNGDIQTVTHAPNYVQYLFFSSRGCLVFKKGASINGMTFQEDVELCTHSNIESFTGEVQKMGLIIDKNITLDSTYQD</sequence>
<dbReference type="Proteomes" id="UP000054908">
    <property type="component" value="Unassembled WGS sequence"/>
</dbReference>
<evidence type="ECO:0000313" key="2">
    <source>
        <dbReference type="EMBL" id="KTD31820.1"/>
    </source>
</evidence>
<dbReference type="EMBL" id="LNYL01000003">
    <property type="protein sequence ID" value="KTD31820.1"/>
    <property type="molecule type" value="Genomic_DNA"/>
</dbReference>
<evidence type="ECO:0000313" key="3">
    <source>
        <dbReference type="Proteomes" id="UP000054908"/>
    </source>
</evidence>
<dbReference type="AlphaFoldDB" id="A0A0W0WHJ3"/>
<feature type="chain" id="PRO_5006915518" evidence="1">
    <location>
        <begin position="22"/>
        <end position="111"/>
    </location>
</feature>
<comment type="caution">
    <text evidence="2">The sequence shown here is derived from an EMBL/GenBank/DDBJ whole genome shotgun (WGS) entry which is preliminary data.</text>
</comment>
<name>A0A0W0WHJ3_9GAMM</name>
<accession>A0A0W0WHJ3</accession>
<protein>
    <submittedName>
        <fullName evidence="2">Uncharacterized protein</fullName>
    </submittedName>
</protein>
<dbReference type="PATRIC" id="fig|466.6.peg.129"/>
<keyword evidence="3" id="KW-1185">Reference proteome</keyword>
<dbReference type="RefSeq" id="WP_058450966.1">
    <property type="nucleotide sequence ID" value="NZ_CAAAIB010000006.1"/>
</dbReference>
<proteinExistence type="predicted"/>